<dbReference type="SUPFAM" id="SSF57903">
    <property type="entry name" value="FYVE/PHD zinc finger"/>
    <property type="match status" value="1"/>
</dbReference>
<dbReference type="InterPro" id="IPR019787">
    <property type="entry name" value="Znf_PHD-finger"/>
</dbReference>
<dbReference type="SMART" id="SM00249">
    <property type="entry name" value="PHD"/>
    <property type="match status" value="1"/>
</dbReference>
<reference evidence="8" key="1">
    <citation type="journal article" date="2015" name="Proc. Natl. Acad. Sci. U.S.A.">
        <title>Genome sequence of the Asian Tiger mosquito, Aedes albopictus, reveals insights into its biology, genetics, and evolution.</title>
        <authorList>
            <person name="Chen X.G."/>
            <person name="Jiang X."/>
            <person name="Gu J."/>
            <person name="Xu M."/>
            <person name="Wu Y."/>
            <person name="Deng Y."/>
            <person name="Zhang C."/>
            <person name="Bonizzoni M."/>
            <person name="Dermauw W."/>
            <person name="Vontas J."/>
            <person name="Armbruster P."/>
            <person name="Huang X."/>
            <person name="Yang Y."/>
            <person name="Zhang H."/>
            <person name="He W."/>
            <person name="Peng H."/>
            <person name="Liu Y."/>
            <person name="Wu K."/>
            <person name="Chen J."/>
            <person name="Lirakis M."/>
            <person name="Topalis P."/>
            <person name="Van Leeuwen T."/>
            <person name="Hall A.B."/>
            <person name="Jiang X."/>
            <person name="Thorpe C."/>
            <person name="Mueller R.L."/>
            <person name="Sun C."/>
            <person name="Waterhouse R.M."/>
            <person name="Yan G."/>
            <person name="Tu Z.J."/>
            <person name="Fang X."/>
            <person name="James A.A."/>
        </authorList>
    </citation>
    <scope>NUCLEOTIDE SEQUENCE [LARGE SCALE GENOMIC DNA]</scope>
    <source>
        <strain evidence="8">Foshan</strain>
    </source>
</reference>
<dbReference type="InterPro" id="IPR011011">
    <property type="entry name" value="Znf_FYVE_PHD"/>
</dbReference>
<dbReference type="InterPro" id="IPR008042">
    <property type="entry name" value="Retrotrans_Pao"/>
</dbReference>
<dbReference type="Gene3D" id="3.30.40.10">
    <property type="entry name" value="Zinc/RING finger domain, C3HC4 (zinc finger)"/>
    <property type="match status" value="1"/>
</dbReference>
<evidence type="ECO:0000256" key="3">
    <source>
        <dbReference type="ARBA" id="ARBA00022833"/>
    </source>
</evidence>
<dbReference type="Pfam" id="PF17921">
    <property type="entry name" value="Integrase_H2C2"/>
    <property type="match status" value="1"/>
</dbReference>
<dbReference type="Pfam" id="PF00628">
    <property type="entry name" value="PHD"/>
    <property type="match status" value="1"/>
</dbReference>
<dbReference type="InterPro" id="IPR013083">
    <property type="entry name" value="Znf_RING/FYVE/PHD"/>
</dbReference>
<dbReference type="Gene3D" id="1.10.340.70">
    <property type="match status" value="1"/>
</dbReference>
<keyword evidence="8" id="KW-1185">Reference proteome</keyword>
<dbReference type="PANTHER" id="PTHR47331">
    <property type="entry name" value="PHD-TYPE DOMAIN-CONTAINING PROTEIN"/>
    <property type="match status" value="1"/>
</dbReference>
<reference evidence="7" key="2">
    <citation type="submission" date="2025-05" db="UniProtKB">
        <authorList>
            <consortium name="EnsemblMetazoa"/>
        </authorList>
    </citation>
    <scope>IDENTIFICATION</scope>
    <source>
        <strain evidence="7">Foshan</strain>
    </source>
</reference>
<evidence type="ECO:0000259" key="6">
    <source>
        <dbReference type="PROSITE" id="PS50016"/>
    </source>
</evidence>
<name>A0ABM2A6C4_AEDAL</name>
<dbReference type="Pfam" id="PF05380">
    <property type="entry name" value="Peptidase_A17"/>
    <property type="match status" value="1"/>
</dbReference>
<dbReference type="InterPro" id="IPR043502">
    <property type="entry name" value="DNA/RNA_pol_sf"/>
</dbReference>
<dbReference type="Proteomes" id="UP000069940">
    <property type="component" value="Unassembled WGS sequence"/>
</dbReference>
<proteinExistence type="predicted"/>
<dbReference type="InterPro" id="IPR041588">
    <property type="entry name" value="Integrase_H2C2"/>
</dbReference>
<evidence type="ECO:0000256" key="5">
    <source>
        <dbReference type="SAM" id="MobiDB-lite"/>
    </source>
</evidence>
<dbReference type="InterPro" id="IPR019786">
    <property type="entry name" value="Zinc_finger_PHD-type_CS"/>
</dbReference>
<feature type="region of interest" description="Disordered" evidence="5">
    <location>
        <begin position="118"/>
        <end position="139"/>
    </location>
</feature>
<keyword evidence="2 4" id="KW-0863">Zinc-finger</keyword>
<dbReference type="GeneID" id="134284496"/>
<dbReference type="SUPFAM" id="SSF53098">
    <property type="entry name" value="Ribonuclease H-like"/>
    <property type="match status" value="1"/>
</dbReference>
<keyword evidence="3" id="KW-0862">Zinc</keyword>
<evidence type="ECO:0000256" key="2">
    <source>
        <dbReference type="ARBA" id="ARBA00022771"/>
    </source>
</evidence>
<evidence type="ECO:0000313" key="8">
    <source>
        <dbReference type="Proteomes" id="UP000069940"/>
    </source>
</evidence>
<organism evidence="7 8">
    <name type="scientific">Aedes albopictus</name>
    <name type="common">Asian tiger mosquito</name>
    <name type="synonym">Stegomyia albopicta</name>
    <dbReference type="NCBI Taxonomy" id="7160"/>
    <lineage>
        <taxon>Eukaryota</taxon>
        <taxon>Metazoa</taxon>
        <taxon>Ecdysozoa</taxon>
        <taxon>Arthropoda</taxon>
        <taxon>Hexapoda</taxon>
        <taxon>Insecta</taxon>
        <taxon>Pterygota</taxon>
        <taxon>Neoptera</taxon>
        <taxon>Endopterygota</taxon>
        <taxon>Diptera</taxon>
        <taxon>Nematocera</taxon>
        <taxon>Culicoidea</taxon>
        <taxon>Culicidae</taxon>
        <taxon>Culicinae</taxon>
        <taxon>Aedini</taxon>
        <taxon>Aedes</taxon>
        <taxon>Stegomyia</taxon>
    </lineage>
</organism>
<keyword evidence="1" id="KW-0479">Metal-binding</keyword>
<feature type="compositionally biased region" description="Basic residues" evidence="5">
    <location>
        <begin position="129"/>
        <end position="138"/>
    </location>
</feature>
<dbReference type="PROSITE" id="PS50016">
    <property type="entry name" value="ZF_PHD_2"/>
    <property type="match status" value="1"/>
</dbReference>
<dbReference type="EnsemblMetazoa" id="AALFPA23_024888.R37090">
    <property type="protein sequence ID" value="AALFPA23_024888.P37090"/>
    <property type="gene ID" value="AALFPA23_024888"/>
</dbReference>
<dbReference type="InterPro" id="IPR036397">
    <property type="entry name" value="RNaseH_sf"/>
</dbReference>
<dbReference type="Gene3D" id="3.30.420.10">
    <property type="entry name" value="Ribonuclease H-like superfamily/Ribonuclease H"/>
    <property type="match status" value="1"/>
</dbReference>
<evidence type="ECO:0000256" key="1">
    <source>
        <dbReference type="ARBA" id="ARBA00022723"/>
    </source>
</evidence>
<dbReference type="InterPro" id="IPR001965">
    <property type="entry name" value="Znf_PHD"/>
</dbReference>
<feature type="domain" description="PHD-type" evidence="6">
    <location>
        <begin position="14"/>
        <end position="63"/>
    </location>
</feature>
<evidence type="ECO:0000313" key="7">
    <source>
        <dbReference type="EnsemblMetazoa" id="AALFPA23_024888.P37090"/>
    </source>
</evidence>
<sequence length="1110" mass="126275">MSVSNPNLTMHVGTNSCKGCNRPDTEEDMVACDKCNGWWHFSCAGVQASICDRSWRCPNCSTFCGTIGSEHSNASSARLRLKQLEEAKALEDKIRKEQADKEREFLAAKHQLESEIEARQSVSGSLRSHGSHRSRRSRVGTWVAEQDFTIGNRAIENPPETGKTSTPILTGQVGTGATAKILPPPQLNTQEQQQKYPTEQQQSYATLTNERKKGLPPNTPLSLPKQLLPPAKPPGIPEPSFFPVNSSRTLEQKIPVAETTTTTKSVLASLNPMATTEPSHFSITLGAMQSQRLPAGPMNTAAHWRGNFLRQSFHPRYHSQRFLWRTNPESTPDVYTMDVVTFGATCSPCSAQYAKNLNAADYEAEYPEAARAITKNTYVDDYLDSRDTIEEAVQLAVSVREVHSKAGFELRNWHSNAQEILNRIGAENSSEAVKSFTADKTTATERILGMMWEPTEDLFVFFTQFHEDLLPLLSGETVPTKRQVLRVVMSLFDPLGLISCFTVHGKILLQNIWRSGVGWDDPLIPRDFLDWQRWTKVLPELNRLQIPRCYFPDYERESNGSLQLHIFVDASELAYCGVAYFRIIDRGTPRCSLVAAKAKVTPLRPQSIPRNELNAGVIGVRLMKSVTENHSLQITKRYFHTDSTVLLAWLRADPRKYRPYVQFRTTEILTDTKVEEWRWVPTRLNIADEATKWGNGPSFDVQDKWYRGPDFLWQPESEWPVKKPLIEEPTDELRKTNVHQEVTTDPVLEFTKFSSWEDLIKSLAYLYHFINRCSTKQRVPTKSRMATLTHQDFVSAEKGLWRMVQNQEFGEEISSLQSSESSTQKSTRLPKSSPLAKLSTFLDDDGILRSESRIDPKAAYYPYNFQNPIIVPKYHYVTDLLILRFHRLYGHANTETVLNELRQLYCIPKMRSVVKKTVKKCMWCRVYRAKPEAPRMAPLPQPRVMPFVRPFTHTGIDYFGPLIVKQGRSNVKRELAAEIKNINLALAGSFTNAETEWHFNPPSAPHMGGMWERKVRSIKDAFKVLAHREKLDDEGLLTLLSEATMIVNSRPLTFVPLESPEREVLTPNSFLLMSTSSGSTNLVRVPIDQPISLRTNWGVMLHLLNQFWKT</sequence>
<dbReference type="InterPro" id="IPR012337">
    <property type="entry name" value="RNaseH-like_sf"/>
</dbReference>
<dbReference type="SUPFAM" id="SSF56672">
    <property type="entry name" value="DNA/RNA polymerases"/>
    <property type="match status" value="1"/>
</dbReference>
<dbReference type="PROSITE" id="PS01359">
    <property type="entry name" value="ZF_PHD_1"/>
    <property type="match status" value="1"/>
</dbReference>
<evidence type="ECO:0000256" key="4">
    <source>
        <dbReference type="PROSITE-ProRule" id="PRU00146"/>
    </source>
</evidence>
<dbReference type="RefSeq" id="XP_062699419.1">
    <property type="nucleotide sequence ID" value="XM_062843435.1"/>
</dbReference>
<protein>
    <recommendedName>
        <fullName evidence="6">PHD-type domain-containing protein</fullName>
    </recommendedName>
</protein>
<accession>A0ABM2A6C4</accession>